<sequence>MKLEDDSEQTGWFDLPYEMRRIVIDLMDIQTKFRFSRCSKDCYEEVYLSKNAINEIEIRQQNNYGLCFILRNKNDKFFFVICKYGRENHFIYLEINKYLETGNILEDARICFDGLMKLARNSLQSLVIESPFVPINRTHLGQFKTLDNLVLDLPLNISSGFFSFEQICEVKEVLSINGLNFEQVFSLKAEIILMGDVEFTNQEFANFLNRIVEGDLNRGIRKISLNTGADKLDFLRSFLIGFRSELVCLIYWVFEKKIDENKFLSLVCRIEGDSLDKLSIDVEIGTSYFSL</sequence>
<reference evidence="2" key="1">
    <citation type="submission" date="2022-11" db="EMBL/GenBank/DDBJ databases">
        <authorList>
            <person name="Kikuchi T."/>
        </authorList>
    </citation>
    <scope>NUCLEOTIDE SEQUENCE</scope>
    <source>
        <strain evidence="2">PS1010</strain>
    </source>
</reference>
<comment type="caution">
    <text evidence="2">The sequence shown here is derived from an EMBL/GenBank/DDBJ whole genome shotgun (WGS) entry which is preliminary data.</text>
</comment>
<dbReference type="Pfam" id="PF00646">
    <property type="entry name" value="F-box"/>
    <property type="match status" value="1"/>
</dbReference>
<evidence type="ECO:0000259" key="1">
    <source>
        <dbReference type="Pfam" id="PF00646"/>
    </source>
</evidence>
<feature type="domain" description="F-box" evidence="1">
    <location>
        <begin position="12"/>
        <end position="43"/>
    </location>
</feature>
<organism evidence="2 3">
    <name type="scientific">Caenorhabditis angaria</name>
    <dbReference type="NCBI Taxonomy" id="860376"/>
    <lineage>
        <taxon>Eukaryota</taxon>
        <taxon>Metazoa</taxon>
        <taxon>Ecdysozoa</taxon>
        <taxon>Nematoda</taxon>
        <taxon>Chromadorea</taxon>
        <taxon>Rhabditida</taxon>
        <taxon>Rhabditina</taxon>
        <taxon>Rhabditomorpha</taxon>
        <taxon>Rhabditoidea</taxon>
        <taxon>Rhabditidae</taxon>
        <taxon>Peloderinae</taxon>
        <taxon>Caenorhabditis</taxon>
    </lineage>
</organism>
<accession>A0A9P1MU93</accession>
<keyword evidence="3" id="KW-1185">Reference proteome</keyword>
<proteinExistence type="predicted"/>
<evidence type="ECO:0000313" key="3">
    <source>
        <dbReference type="Proteomes" id="UP001152747"/>
    </source>
</evidence>
<protein>
    <recommendedName>
        <fullName evidence="1">F-box domain-containing protein</fullName>
    </recommendedName>
</protein>
<dbReference type="InterPro" id="IPR001810">
    <property type="entry name" value="F-box_dom"/>
</dbReference>
<dbReference type="EMBL" id="CANHGI010000001">
    <property type="protein sequence ID" value="CAI5439910.1"/>
    <property type="molecule type" value="Genomic_DNA"/>
</dbReference>
<evidence type="ECO:0000313" key="2">
    <source>
        <dbReference type="EMBL" id="CAI5439910.1"/>
    </source>
</evidence>
<dbReference type="AlphaFoldDB" id="A0A9P1MU93"/>
<dbReference type="Proteomes" id="UP001152747">
    <property type="component" value="Unassembled WGS sequence"/>
</dbReference>
<name>A0A9P1MU93_9PELO</name>
<gene>
    <name evidence="2" type="ORF">CAMP_LOCUS2547</name>
</gene>